<feature type="transmembrane region" description="Helical" evidence="7">
    <location>
        <begin position="368"/>
        <end position="390"/>
    </location>
</feature>
<dbReference type="Gene3D" id="1.20.1250.20">
    <property type="entry name" value="MFS general substrate transporter like domains"/>
    <property type="match status" value="1"/>
</dbReference>
<dbReference type="Pfam" id="PF07690">
    <property type="entry name" value="MFS_1"/>
    <property type="match status" value="1"/>
</dbReference>
<dbReference type="CDD" id="cd17321">
    <property type="entry name" value="MFS_MMR_MDR_like"/>
    <property type="match status" value="1"/>
</dbReference>
<feature type="transmembrane region" description="Helical" evidence="7">
    <location>
        <begin position="91"/>
        <end position="111"/>
    </location>
</feature>
<feature type="transmembrane region" description="Helical" evidence="7">
    <location>
        <begin position="123"/>
        <end position="141"/>
    </location>
</feature>
<feature type="transmembrane region" description="Helical" evidence="7">
    <location>
        <begin position="36"/>
        <end position="54"/>
    </location>
</feature>
<dbReference type="Gene3D" id="1.20.1720.10">
    <property type="entry name" value="Multidrug resistance protein D"/>
    <property type="match status" value="1"/>
</dbReference>
<keyword evidence="5 7" id="KW-1133">Transmembrane helix</keyword>
<evidence type="ECO:0000313" key="9">
    <source>
        <dbReference type="EMBL" id="ANU21733.1"/>
    </source>
</evidence>
<feature type="transmembrane region" description="Helical" evidence="7">
    <location>
        <begin position="307"/>
        <end position="328"/>
    </location>
</feature>
<keyword evidence="3" id="KW-1003">Cell membrane</keyword>
<accession>A0A1C7ECI2</accession>
<feature type="transmembrane region" description="Helical" evidence="7">
    <location>
        <begin position="277"/>
        <end position="295"/>
    </location>
</feature>
<feature type="domain" description="Major facilitator superfamily (MFS) profile" evidence="8">
    <location>
        <begin position="1"/>
        <end position="437"/>
    </location>
</feature>
<keyword evidence="4 7" id="KW-0812">Transmembrane</keyword>
<feature type="transmembrane region" description="Helical" evidence="7">
    <location>
        <begin position="334"/>
        <end position="356"/>
    </location>
</feature>
<organism evidence="9 10">
    <name type="scientific">Planococcus plakortidis</name>
    <dbReference type="NCBI Taxonomy" id="1038856"/>
    <lineage>
        <taxon>Bacteria</taxon>
        <taxon>Bacillati</taxon>
        <taxon>Bacillota</taxon>
        <taxon>Bacilli</taxon>
        <taxon>Bacillales</taxon>
        <taxon>Caryophanaceae</taxon>
        <taxon>Planococcus</taxon>
    </lineage>
</organism>
<dbReference type="SUPFAM" id="SSF103473">
    <property type="entry name" value="MFS general substrate transporter"/>
    <property type="match status" value="1"/>
</dbReference>
<dbReference type="STRING" id="1038856.BBI15_10285"/>
<feature type="transmembrane region" description="Helical" evidence="7">
    <location>
        <begin position="66"/>
        <end position="85"/>
    </location>
</feature>
<evidence type="ECO:0000256" key="5">
    <source>
        <dbReference type="ARBA" id="ARBA00022989"/>
    </source>
</evidence>
<feature type="transmembrane region" description="Helical" evidence="7">
    <location>
        <begin position="207"/>
        <end position="224"/>
    </location>
</feature>
<evidence type="ECO:0000256" key="7">
    <source>
        <dbReference type="SAM" id="Phobius"/>
    </source>
</evidence>
<dbReference type="AlphaFoldDB" id="A0A1C7ECI2"/>
<evidence type="ECO:0000256" key="4">
    <source>
        <dbReference type="ARBA" id="ARBA00022692"/>
    </source>
</evidence>
<gene>
    <name evidence="9" type="ORF">BBI15_10285</name>
</gene>
<evidence type="ECO:0000313" key="10">
    <source>
        <dbReference type="Proteomes" id="UP000092650"/>
    </source>
</evidence>
<dbReference type="PROSITE" id="PS50850">
    <property type="entry name" value="MFS"/>
    <property type="match status" value="1"/>
</dbReference>
<evidence type="ECO:0000256" key="1">
    <source>
        <dbReference type="ARBA" id="ARBA00004651"/>
    </source>
</evidence>
<dbReference type="PANTHER" id="PTHR42718">
    <property type="entry name" value="MAJOR FACILITATOR SUPERFAMILY MULTIDRUG TRANSPORTER MFSC"/>
    <property type="match status" value="1"/>
</dbReference>
<proteinExistence type="predicted"/>
<protein>
    <recommendedName>
        <fullName evidence="8">Major facilitator superfamily (MFS) profile domain-containing protein</fullName>
    </recommendedName>
</protein>
<name>A0A1C7ECI2_9BACL</name>
<dbReference type="InterPro" id="IPR036259">
    <property type="entry name" value="MFS_trans_sf"/>
</dbReference>
<comment type="subcellular location">
    <subcellularLocation>
        <location evidence="1">Cell membrane</location>
        <topology evidence="1">Multi-pass membrane protein</topology>
    </subcellularLocation>
</comment>
<reference evidence="9" key="1">
    <citation type="submission" date="2016-10" db="EMBL/GenBank/DDBJ databases">
        <authorList>
            <person name="See-Too W.S."/>
        </authorList>
    </citation>
    <scope>NUCLEOTIDE SEQUENCE [LARGE SCALE GENOMIC DNA]</scope>
    <source>
        <strain evidence="9">DSM 23997</strain>
    </source>
</reference>
<dbReference type="PANTHER" id="PTHR42718:SF46">
    <property type="entry name" value="BLR6921 PROTEIN"/>
    <property type="match status" value="1"/>
</dbReference>
<dbReference type="PRINTS" id="PR01036">
    <property type="entry name" value="TCRTETB"/>
</dbReference>
<dbReference type="InterPro" id="IPR020846">
    <property type="entry name" value="MFS_dom"/>
</dbReference>
<dbReference type="InterPro" id="IPR011701">
    <property type="entry name" value="MFS"/>
</dbReference>
<evidence type="ECO:0000256" key="2">
    <source>
        <dbReference type="ARBA" id="ARBA00022448"/>
    </source>
</evidence>
<feature type="transmembrane region" description="Helical" evidence="7">
    <location>
        <begin position="245"/>
        <end position="265"/>
    </location>
</feature>
<dbReference type="Proteomes" id="UP000092650">
    <property type="component" value="Chromosome"/>
</dbReference>
<dbReference type="GO" id="GO:0022857">
    <property type="term" value="F:transmembrane transporter activity"/>
    <property type="evidence" value="ECO:0007669"/>
    <property type="project" value="InterPro"/>
</dbReference>
<keyword evidence="2" id="KW-0813">Transport</keyword>
<evidence type="ECO:0000256" key="6">
    <source>
        <dbReference type="ARBA" id="ARBA00023136"/>
    </source>
</evidence>
<sequence>MALTSAVLAFAVMNGTMFNVAIPDIAEDFNLQPSQVSWVITSFTTLFAIGTLIYGKLADLYSIRTLYTISLLLFSAGSFIGFLSPNFETLIAARALQAMGAAAVPPLSFLVPLRFFPDSKGRLFGFLASTIAFSSGIGPIIGGTVGSLLDWRYIFLLSTASILAIPFFRKWFPAESAKHGKIDYSGALYVGTAVTSLLFAITSTSLTAFLLFAVFLFILIRHSAKTTDPFIDPRMLKIKPYSVTLSVSYLGNVIVYGLIFLLPIMLRDLYDLSMMQIGWVLFPGAIASGLIGRWVGTVIGKRGGRPIVNYGLLLISAGALLISCFAASGPSLIAFGLFLAYLGFPLIQSGSADLVTSHLSERQSGVGMGLFNLMSFLAGAFSSAVFGTVLESGHDSIRLNPLVLTSDATIYSNIFFTFTIIGLVAFAFFHRFYPTPPAKTRPASGKR</sequence>
<keyword evidence="10" id="KW-1185">Reference proteome</keyword>
<keyword evidence="6 7" id="KW-0472">Membrane</keyword>
<dbReference type="GO" id="GO:0005886">
    <property type="term" value="C:plasma membrane"/>
    <property type="evidence" value="ECO:0007669"/>
    <property type="project" value="UniProtKB-SubCell"/>
</dbReference>
<feature type="transmembrane region" description="Helical" evidence="7">
    <location>
        <begin position="410"/>
        <end position="429"/>
    </location>
</feature>
<evidence type="ECO:0000259" key="8">
    <source>
        <dbReference type="PROSITE" id="PS50850"/>
    </source>
</evidence>
<dbReference type="EMBL" id="CP016539">
    <property type="protein sequence ID" value="ANU21733.1"/>
    <property type="molecule type" value="Genomic_DNA"/>
</dbReference>
<evidence type="ECO:0000256" key="3">
    <source>
        <dbReference type="ARBA" id="ARBA00022475"/>
    </source>
</evidence>
<dbReference type="KEGG" id="ppla:BBI15_10285"/>